<dbReference type="PANTHER" id="PTHR43249">
    <property type="entry name" value="UDP-N-ACETYL-2-AMINO-2-DEOXY-D-GLUCURONATE OXIDASE"/>
    <property type="match status" value="1"/>
</dbReference>
<evidence type="ECO:0000313" key="3">
    <source>
        <dbReference type="EMBL" id="KPJ64604.1"/>
    </source>
</evidence>
<name>A0A0S7XRT5_9BACT</name>
<dbReference type="Pfam" id="PF01408">
    <property type="entry name" value="GFO_IDH_MocA"/>
    <property type="match status" value="1"/>
</dbReference>
<dbReference type="EMBL" id="LIZY01000017">
    <property type="protein sequence ID" value="KPJ64604.1"/>
    <property type="molecule type" value="Genomic_DNA"/>
</dbReference>
<dbReference type="Gene3D" id="3.30.360.10">
    <property type="entry name" value="Dihydrodipicolinate Reductase, domain 2"/>
    <property type="match status" value="1"/>
</dbReference>
<dbReference type="InterPro" id="IPR036291">
    <property type="entry name" value="NAD(P)-bd_dom_sf"/>
</dbReference>
<dbReference type="AlphaFoldDB" id="A0A0S7XRT5"/>
<sequence length="348" mass="37925">MRTKPIGIGVIGVGSIACHAHIPNYQKLRNVAMLAVADIDRKAARAAADRFDIPHALTDYRELLALDGIDAVSVATPNAHHVAPTVAALKAGKHVLCEKPIAMTARDAQRMGDAARTAKRQLMIAHQHRFRADVQALKRAIDDGSLGEVYYAESIAMRRRGIPGWGVFIQKEHSGGGPLIDIGVHILDMTLYLMGHPKPTAASACTYTAFGKRKNVIGGWGQWDPRKYTVEDLAVGFVRFDNGASMVVKSSWAANIGKEEFNTWLLGTEGGCCLEPLGIFREEHGSLVDIQPVSLPRVDGYFEEIKAFVEAVRSARPVPIPGEQALVTQKIMDALYRSAEEGKEVAIR</sequence>
<gene>
    <name evidence="3" type="ORF">AMK68_01180</name>
</gene>
<feature type="domain" description="Gfo/Idh/MocA-like oxidoreductase N-terminal" evidence="1">
    <location>
        <begin position="7"/>
        <end position="126"/>
    </location>
</feature>
<evidence type="ECO:0008006" key="5">
    <source>
        <dbReference type="Google" id="ProtNLM"/>
    </source>
</evidence>
<reference evidence="3 4" key="1">
    <citation type="journal article" date="2015" name="Microbiome">
        <title>Genomic resolution of linkages in carbon, nitrogen, and sulfur cycling among widespread estuary sediment bacteria.</title>
        <authorList>
            <person name="Baker B.J."/>
            <person name="Lazar C.S."/>
            <person name="Teske A.P."/>
            <person name="Dick G.J."/>
        </authorList>
    </citation>
    <scope>NUCLEOTIDE SEQUENCE [LARGE SCALE GENOMIC DNA]</scope>
    <source>
        <strain evidence="3">DG_56</strain>
    </source>
</reference>
<dbReference type="GO" id="GO:0000166">
    <property type="term" value="F:nucleotide binding"/>
    <property type="evidence" value="ECO:0007669"/>
    <property type="project" value="InterPro"/>
</dbReference>
<evidence type="ECO:0000259" key="2">
    <source>
        <dbReference type="Pfam" id="PF02894"/>
    </source>
</evidence>
<accession>A0A0S7XRT5</accession>
<comment type="caution">
    <text evidence="3">The sequence shown here is derived from an EMBL/GenBank/DDBJ whole genome shotgun (WGS) entry which is preliminary data.</text>
</comment>
<dbReference type="Proteomes" id="UP000052020">
    <property type="component" value="Unassembled WGS sequence"/>
</dbReference>
<dbReference type="SUPFAM" id="SSF55347">
    <property type="entry name" value="Glyceraldehyde-3-phosphate dehydrogenase-like, C-terminal domain"/>
    <property type="match status" value="1"/>
</dbReference>
<evidence type="ECO:0000259" key="1">
    <source>
        <dbReference type="Pfam" id="PF01408"/>
    </source>
</evidence>
<dbReference type="PROSITE" id="PS51257">
    <property type="entry name" value="PROKAR_LIPOPROTEIN"/>
    <property type="match status" value="1"/>
</dbReference>
<dbReference type="PANTHER" id="PTHR43249:SF1">
    <property type="entry name" value="D-GLUCOSIDE 3-DEHYDROGENASE"/>
    <property type="match status" value="1"/>
</dbReference>
<feature type="domain" description="Gfo/Idh/MocA-like oxidoreductase C-terminal" evidence="2">
    <location>
        <begin position="138"/>
        <end position="347"/>
    </location>
</feature>
<dbReference type="Gene3D" id="3.40.50.720">
    <property type="entry name" value="NAD(P)-binding Rossmann-like Domain"/>
    <property type="match status" value="1"/>
</dbReference>
<dbReference type="InterPro" id="IPR004104">
    <property type="entry name" value="Gfo/Idh/MocA-like_OxRdtase_C"/>
</dbReference>
<dbReference type="InterPro" id="IPR000683">
    <property type="entry name" value="Gfo/Idh/MocA-like_OxRdtase_N"/>
</dbReference>
<organism evidence="3 4">
    <name type="scientific">candidate division KD3-62 bacterium DG_56</name>
    <dbReference type="NCBI Taxonomy" id="1704032"/>
    <lineage>
        <taxon>Bacteria</taxon>
        <taxon>candidate division KD3-62</taxon>
    </lineage>
</organism>
<dbReference type="SUPFAM" id="SSF51735">
    <property type="entry name" value="NAD(P)-binding Rossmann-fold domains"/>
    <property type="match status" value="1"/>
</dbReference>
<protein>
    <recommendedName>
        <fullName evidence="5">Oxidoreductase</fullName>
    </recommendedName>
</protein>
<proteinExistence type="predicted"/>
<dbReference type="InterPro" id="IPR052515">
    <property type="entry name" value="Gfo/Idh/MocA_Oxidoreductase"/>
</dbReference>
<dbReference type="Pfam" id="PF02894">
    <property type="entry name" value="GFO_IDH_MocA_C"/>
    <property type="match status" value="1"/>
</dbReference>
<evidence type="ECO:0000313" key="4">
    <source>
        <dbReference type="Proteomes" id="UP000052020"/>
    </source>
</evidence>